<keyword evidence="1" id="KW-0614">Plasmid</keyword>
<dbReference type="EMBL" id="MN956836">
    <property type="protein sequence ID" value="QTX14056.1"/>
    <property type="molecule type" value="Genomic_DNA"/>
</dbReference>
<reference evidence="1" key="1">
    <citation type="submission" date="2020-01" db="EMBL/GenBank/DDBJ databases">
        <authorList>
            <person name="Qin S."/>
        </authorList>
    </citation>
    <scope>NUCLEOTIDE SEQUENCE</scope>
    <source>
        <strain evidence="1">CVir17-16-YZ6g</strain>
        <plasmid evidence="1">p17-15-vir-like</plasmid>
    </source>
</reference>
<dbReference type="AlphaFoldDB" id="A0A8B0SS76"/>
<organism evidence="1">
    <name type="scientific">Klebsiella pneumoniae</name>
    <dbReference type="NCBI Taxonomy" id="573"/>
    <lineage>
        <taxon>Bacteria</taxon>
        <taxon>Pseudomonadati</taxon>
        <taxon>Pseudomonadota</taxon>
        <taxon>Gammaproteobacteria</taxon>
        <taxon>Enterobacterales</taxon>
        <taxon>Enterobacteriaceae</taxon>
        <taxon>Klebsiella/Raoultella group</taxon>
        <taxon>Klebsiella</taxon>
        <taxon>Klebsiella pneumoniae complex</taxon>
    </lineage>
</organism>
<sequence>MPGSCFIGRTDCTVPPQASTACPAAKNITSAVYISIRFVSTRHADKCGLRLTVFPSRYDHSRRISGWCRPDLLPAPHRRAIAAYIRAGGAFRTSPDPVSPG</sequence>
<geneLocation type="plasmid" evidence="1">
    <name>p17-15-vir-like</name>
</geneLocation>
<evidence type="ECO:0000313" key="1">
    <source>
        <dbReference type="EMBL" id="QTX14056.1"/>
    </source>
</evidence>
<protein>
    <submittedName>
        <fullName evidence="1">Uncharacterized protein</fullName>
    </submittedName>
</protein>
<proteinExistence type="predicted"/>
<accession>A0A8B0SS76</accession>
<name>A0A8B0SS76_KLEPN</name>